<evidence type="ECO:0000313" key="2">
    <source>
        <dbReference type="EMBL" id="CAF4417468.1"/>
    </source>
</evidence>
<protein>
    <submittedName>
        <fullName evidence="2">Uncharacterized protein</fullName>
    </submittedName>
</protein>
<organism evidence="2 3">
    <name type="scientific">Didymodactylos carnosus</name>
    <dbReference type="NCBI Taxonomy" id="1234261"/>
    <lineage>
        <taxon>Eukaryota</taxon>
        <taxon>Metazoa</taxon>
        <taxon>Spiralia</taxon>
        <taxon>Gnathifera</taxon>
        <taxon>Rotifera</taxon>
        <taxon>Eurotatoria</taxon>
        <taxon>Bdelloidea</taxon>
        <taxon>Philodinida</taxon>
        <taxon>Philodinidae</taxon>
        <taxon>Didymodactylos</taxon>
    </lineage>
</organism>
<feature type="chain" id="PRO_5035909992" evidence="1">
    <location>
        <begin position="21"/>
        <end position="166"/>
    </location>
</feature>
<name>A0A8S2W401_9BILA</name>
<dbReference type="OrthoDB" id="10064970at2759"/>
<gene>
    <name evidence="2" type="ORF">SRO942_LOCUS40375</name>
</gene>
<evidence type="ECO:0000256" key="1">
    <source>
        <dbReference type="SAM" id="SignalP"/>
    </source>
</evidence>
<dbReference type="EMBL" id="CAJOBC010093496">
    <property type="protein sequence ID" value="CAF4417468.1"/>
    <property type="molecule type" value="Genomic_DNA"/>
</dbReference>
<feature type="non-terminal residue" evidence="2">
    <location>
        <position position="1"/>
    </location>
</feature>
<dbReference type="Proteomes" id="UP000681722">
    <property type="component" value="Unassembled WGS sequence"/>
</dbReference>
<reference evidence="2" key="1">
    <citation type="submission" date="2021-02" db="EMBL/GenBank/DDBJ databases">
        <authorList>
            <person name="Nowell W R."/>
        </authorList>
    </citation>
    <scope>NUCLEOTIDE SEQUENCE</scope>
</reference>
<proteinExistence type="predicted"/>
<feature type="signal peptide" evidence="1">
    <location>
        <begin position="1"/>
        <end position="20"/>
    </location>
</feature>
<evidence type="ECO:0000313" key="3">
    <source>
        <dbReference type="Proteomes" id="UP000681722"/>
    </source>
</evidence>
<keyword evidence="1" id="KW-0732">Signal</keyword>
<dbReference type="AlphaFoldDB" id="A0A8S2W401"/>
<accession>A0A8S2W401</accession>
<comment type="caution">
    <text evidence="2">The sequence shown here is derived from an EMBL/GenBank/DDBJ whole genome shotgun (WGS) entry which is preliminary data.</text>
</comment>
<sequence>LVAYSSIVILFQSSPFLVSAYGVNNRYTSIGIIPQLSYIYEECNNKGIRMIGFSTDLIHLATKWRSRILSKTAQMIMGQQAVSLQHLADIIDDDKLSKIDYGLIISNLNPRDLQYFQSCLKITSEDVLQILRDNSDTQATYVYLQLLKYIIVAYVDKSQQHQIKKR</sequence>